<dbReference type="InterPro" id="IPR036249">
    <property type="entry name" value="Thioredoxin-like_sf"/>
</dbReference>
<gene>
    <name evidence="3" type="ORF">SAMN06265376_1011119</name>
</gene>
<dbReference type="SUPFAM" id="SSF52833">
    <property type="entry name" value="Thioredoxin-like"/>
    <property type="match status" value="1"/>
</dbReference>
<reference evidence="3 4" key="1">
    <citation type="submission" date="2017-06" db="EMBL/GenBank/DDBJ databases">
        <authorList>
            <person name="Kim H.J."/>
            <person name="Triplett B.A."/>
        </authorList>
    </citation>
    <scope>NUCLEOTIDE SEQUENCE [LARGE SCALE GENOMIC DNA]</scope>
    <source>
        <strain evidence="3 4">DSM 25597</strain>
    </source>
</reference>
<dbReference type="AlphaFoldDB" id="A0A238WL63"/>
<dbReference type="PANTHER" id="PTHR30041:SF8">
    <property type="entry name" value="PROTEIN YFFB"/>
    <property type="match status" value="1"/>
</dbReference>
<evidence type="ECO:0000313" key="3">
    <source>
        <dbReference type="EMBL" id="SNR46429.1"/>
    </source>
</evidence>
<evidence type="ECO:0000313" key="4">
    <source>
        <dbReference type="Proteomes" id="UP000198379"/>
    </source>
</evidence>
<organism evidence="3 4">
    <name type="scientific">Dokdonia pacifica</name>
    <dbReference type="NCBI Taxonomy" id="1627892"/>
    <lineage>
        <taxon>Bacteria</taxon>
        <taxon>Pseudomonadati</taxon>
        <taxon>Bacteroidota</taxon>
        <taxon>Flavobacteriia</taxon>
        <taxon>Flavobacteriales</taxon>
        <taxon>Flavobacteriaceae</taxon>
        <taxon>Dokdonia</taxon>
    </lineage>
</organism>
<protein>
    <submittedName>
        <fullName evidence="3">Arsenate reductase, glutaredoxin family</fullName>
    </submittedName>
</protein>
<evidence type="ECO:0000256" key="2">
    <source>
        <dbReference type="PROSITE-ProRule" id="PRU01282"/>
    </source>
</evidence>
<dbReference type="InterPro" id="IPR006660">
    <property type="entry name" value="Arsenate_reductase-like"/>
</dbReference>
<name>A0A238WL63_9FLAO</name>
<dbReference type="EMBL" id="FZNY01000001">
    <property type="protein sequence ID" value="SNR46429.1"/>
    <property type="molecule type" value="Genomic_DNA"/>
</dbReference>
<dbReference type="Pfam" id="PF03960">
    <property type="entry name" value="ArsC"/>
    <property type="match status" value="1"/>
</dbReference>
<accession>A0A238WL63</accession>
<sequence length="130" mass="15143">MTEFCDDNSYSYFVVKKIYHLSTCNTCQRIIQEINTSNDVELQDIKTVAITKEQLEAMHAFTGSYEALFSKRAQLYRQRNLNEQTLSEEDYKNLILEHYTFLKRPVMIVNDAIFVGNSKKVVAQAIEAFK</sequence>
<dbReference type="Proteomes" id="UP000198379">
    <property type="component" value="Unassembled WGS sequence"/>
</dbReference>
<evidence type="ECO:0000256" key="1">
    <source>
        <dbReference type="ARBA" id="ARBA00007198"/>
    </source>
</evidence>
<dbReference type="PROSITE" id="PS51353">
    <property type="entry name" value="ARSC"/>
    <property type="match status" value="1"/>
</dbReference>
<dbReference type="PANTHER" id="PTHR30041">
    <property type="entry name" value="ARSENATE REDUCTASE"/>
    <property type="match status" value="1"/>
</dbReference>
<keyword evidence="4" id="KW-1185">Reference proteome</keyword>
<comment type="similarity">
    <text evidence="1 2">Belongs to the ArsC family.</text>
</comment>
<proteinExistence type="inferred from homology"/>
<dbReference type="Gene3D" id="3.40.30.10">
    <property type="entry name" value="Glutaredoxin"/>
    <property type="match status" value="1"/>
</dbReference>